<evidence type="ECO:0000259" key="7">
    <source>
        <dbReference type="Pfam" id="PF25967"/>
    </source>
</evidence>
<keyword evidence="3" id="KW-0732">Signal</keyword>
<dbReference type="PANTHER" id="PTHR30158:SF3">
    <property type="entry name" value="MULTIDRUG EFFLUX PUMP SUBUNIT ACRA-RELATED"/>
    <property type="match status" value="1"/>
</dbReference>
<dbReference type="GO" id="GO:0030313">
    <property type="term" value="C:cell envelope"/>
    <property type="evidence" value="ECO:0007669"/>
    <property type="project" value="UniProtKB-SubCell"/>
</dbReference>
<dbReference type="Pfam" id="PF25967">
    <property type="entry name" value="RND-MFP_C"/>
    <property type="match status" value="1"/>
</dbReference>
<feature type="domain" description="Multidrug resistance protein MdtA-like C-terminal permuted SH3" evidence="7">
    <location>
        <begin position="321"/>
        <end position="381"/>
    </location>
</feature>
<evidence type="ECO:0000256" key="3">
    <source>
        <dbReference type="SAM" id="SignalP"/>
    </source>
</evidence>
<dbReference type="AlphaFoldDB" id="A0A939ECY9"/>
<dbReference type="Gene3D" id="1.10.287.470">
    <property type="entry name" value="Helix hairpin bin"/>
    <property type="match status" value="1"/>
</dbReference>
<feature type="domain" description="Multidrug resistance protein MdtA-like barrel-sandwich hybrid" evidence="5">
    <location>
        <begin position="81"/>
        <end position="211"/>
    </location>
</feature>
<dbReference type="GO" id="GO:0022857">
    <property type="term" value="F:transmembrane transporter activity"/>
    <property type="evidence" value="ECO:0007669"/>
    <property type="project" value="InterPro"/>
</dbReference>
<feature type="signal peptide" evidence="3">
    <location>
        <begin position="1"/>
        <end position="29"/>
    </location>
</feature>
<dbReference type="Pfam" id="PF25876">
    <property type="entry name" value="HH_MFP_RND"/>
    <property type="match status" value="1"/>
</dbReference>
<gene>
    <name evidence="8" type="ORF">JF539_10075</name>
</gene>
<dbReference type="InterPro" id="IPR058625">
    <property type="entry name" value="MdtA-like_BSH"/>
</dbReference>
<evidence type="ECO:0000256" key="1">
    <source>
        <dbReference type="ARBA" id="ARBA00004196"/>
    </source>
</evidence>
<reference evidence="8" key="1">
    <citation type="submission" date="2020-12" db="EMBL/GenBank/DDBJ databases">
        <title>Oil enriched cultivation method for isolating marine PHA-producing bacteria.</title>
        <authorList>
            <person name="Zheng W."/>
            <person name="Yu S."/>
            <person name="Huang Y."/>
        </authorList>
    </citation>
    <scope>NUCLEOTIDE SEQUENCE</scope>
    <source>
        <strain evidence="8">SY-2-12</strain>
    </source>
</reference>
<organism evidence="8 9">
    <name type="scientific">Roseibium aggregatum</name>
    <dbReference type="NCBI Taxonomy" id="187304"/>
    <lineage>
        <taxon>Bacteria</taxon>
        <taxon>Pseudomonadati</taxon>
        <taxon>Pseudomonadota</taxon>
        <taxon>Alphaproteobacteria</taxon>
        <taxon>Hyphomicrobiales</taxon>
        <taxon>Stappiaceae</taxon>
        <taxon>Roseibium</taxon>
    </lineage>
</organism>
<dbReference type="NCBIfam" id="TIGR01730">
    <property type="entry name" value="RND_mfp"/>
    <property type="match status" value="1"/>
</dbReference>
<evidence type="ECO:0000259" key="5">
    <source>
        <dbReference type="Pfam" id="PF25917"/>
    </source>
</evidence>
<dbReference type="SUPFAM" id="SSF111369">
    <property type="entry name" value="HlyD-like secretion proteins"/>
    <property type="match status" value="1"/>
</dbReference>
<name>A0A939ECY9_9HYPH</name>
<dbReference type="Pfam" id="PF25944">
    <property type="entry name" value="Beta-barrel_RND"/>
    <property type="match status" value="1"/>
</dbReference>
<dbReference type="Gene3D" id="2.40.30.170">
    <property type="match status" value="1"/>
</dbReference>
<dbReference type="InterPro" id="IPR058627">
    <property type="entry name" value="MdtA-like_C"/>
</dbReference>
<feature type="domain" description="Multidrug resistance protein MdtA-like alpha-helical hairpin" evidence="4">
    <location>
        <begin position="121"/>
        <end position="190"/>
    </location>
</feature>
<proteinExistence type="inferred from homology"/>
<evidence type="ECO:0000256" key="2">
    <source>
        <dbReference type="ARBA" id="ARBA00009477"/>
    </source>
</evidence>
<protein>
    <submittedName>
        <fullName evidence="8">Efflux RND transporter periplasmic adaptor subunit</fullName>
    </submittedName>
</protein>
<dbReference type="EMBL" id="JAEKJZ010000001">
    <property type="protein sequence ID" value="MBN9670683.1"/>
    <property type="molecule type" value="Genomic_DNA"/>
</dbReference>
<dbReference type="Gene3D" id="2.40.420.20">
    <property type="match status" value="1"/>
</dbReference>
<evidence type="ECO:0000313" key="8">
    <source>
        <dbReference type="EMBL" id="MBN9670683.1"/>
    </source>
</evidence>
<dbReference type="FunFam" id="2.40.420.20:FF:000001">
    <property type="entry name" value="Efflux RND transporter periplasmic adaptor subunit"/>
    <property type="match status" value="1"/>
</dbReference>
<dbReference type="Pfam" id="PF25917">
    <property type="entry name" value="BSH_RND"/>
    <property type="match status" value="1"/>
</dbReference>
<evidence type="ECO:0000259" key="4">
    <source>
        <dbReference type="Pfam" id="PF25876"/>
    </source>
</evidence>
<comment type="caution">
    <text evidence="8">The sequence shown here is derived from an EMBL/GenBank/DDBJ whole genome shotgun (WGS) entry which is preliminary data.</text>
</comment>
<dbReference type="Gene3D" id="2.40.50.100">
    <property type="match status" value="1"/>
</dbReference>
<evidence type="ECO:0000313" key="9">
    <source>
        <dbReference type="Proteomes" id="UP000664096"/>
    </source>
</evidence>
<sequence length="400" mass="42934">MRMAHRVRLRSFRMIFFRAATHSRNLALAAVTSVLLAGCNDSAKQAQAPAAPPPSVTVAKVTSESVRQSAQFVGQIAAVDQVDLVARVSGFLEKKAVPDGSQVKKDALLFTIEKAQYEAELSKAKADLASAKANAGLQSANERRDRDLLDKGHISQANYDATLAQKQQAEASVQAAESSLQQAELNLSYTDISAPFPGQIGKTTYSVGEVVGPSTDPLAKLIRLSPVYVNFSVSESQYLNAVKTHGINPADISPDESPDISLILPNGTPYDEKGKIVYIDNQVDATTGTISFRGQFDNKDIRLLAGTYVTVVLEAPESETALLVPQAAIQRDQQGAFALAISADKKVEQKYVELGQQIETNFVVTKGLKEGDEVIVEGLQKVRPGVEVDPVLASKPAEQS</sequence>
<comment type="subcellular location">
    <subcellularLocation>
        <location evidence="1">Cell envelope</location>
    </subcellularLocation>
</comment>
<comment type="similarity">
    <text evidence="2">Belongs to the membrane fusion protein (MFP) (TC 8.A.1) family.</text>
</comment>
<dbReference type="InterPro" id="IPR058624">
    <property type="entry name" value="MdtA-like_HH"/>
</dbReference>
<dbReference type="PANTHER" id="PTHR30158">
    <property type="entry name" value="ACRA/E-RELATED COMPONENT OF DRUG EFFLUX TRANSPORTER"/>
    <property type="match status" value="1"/>
</dbReference>
<dbReference type="InterPro" id="IPR006143">
    <property type="entry name" value="RND_pump_MFP"/>
</dbReference>
<feature type="chain" id="PRO_5037348788" evidence="3">
    <location>
        <begin position="30"/>
        <end position="400"/>
    </location>
</feature>
<dbReference type="GO" id="GO:0005886">
    <property type="term" value="C:plasma membrane"/>
    <property type="evidence" value="ECO:0007669"/>
    <property type="project" value="TreeGrafter"/>
</dbReference>
<feature type="domain" description="Multidrug resistance protein MdtA-like beta-barrel" evidence="6">
    <location>
        <begin position="226"/>
        <end position="314"/>
    </location>
</feature>
<dbReference type="InterPro" id="IPR058626">
    <property type="entry name" value="MdtA-like_b-barrel"/>
</dbReference>
<accession>A0A939ECY9</accession>
<dbReference type="Proteomes" id="UP000664096">
    <property type="component" value="Unassembled WGS sequence"/>
</dbReference>
<evidence type="ECO:0000259" key="6">
    <source>
        <dbReference type="Pfam" id="PF25944"/>
    </source>
</evidence>
<dbReference type="GO" id="GO:0046677">
    <property type="term" value="P:response to antibiotic"/>
    <property type="evidence" value="ECO:0007669"/>
    <property type="project" value="TreeGrafter"/>
</dbReference>